<evidence type="ECO:0000313" key="2">
    <source>
        <dbReference type="EMBL" id="GDY70399.1"/>
    </source>
</evidence>
<accession>A0A4D4MFT3</accession>
<dbReference type="EMBL" id="BJHX01000005">
    <property type="protein sequence ID" value="GDY70399.1"/>
    <property type="molecule type" value="Genomic_DNA"/>
</dbReference>
<organism evidence="2 5">
    <name type="scientific">Streptomyces avermitilis</name>
    <dbReference type="NCBI Taxonomy" id="33903"/>
    <lineage>
        <taxon>Bacteria</taxon>
        <taxon>Bacillati</taxon>
        <taxon>Actinomycetota</taxon>
        <taxon>Actinomycetes</taxon>
        <taxon>Kitasatosporales</taxon>
        <taxon>Streptomycetaceae</taxon>
        <taxon>Streptomyces</taxon>
    </lineage>
</organism>
<feature type="region of interest" description="Disordered" evidence="1">
    <location>
        <begin position="194"/>
        <end position="213"/>
    </location>
</feature>
<dbReference type="Proteomes" id="UP000302139">
    <property type="component" value="Unassembled WGS sequence"/>
</dbReference>
<sequence length="213" mass="22466">MASKRGTGDEMRGTIRVAAAAALTLVIVGCSSNADAKKDTGMNGGGGTDPTASALKFAKSYQEAVNNRDWQHVCQMRTERYRHGTVKQCVADNKEPAAPTPSESETSAPPPLVRADGSTVPPKQKPTASGPDRAQLGPIKASGAKAVPAFGDHPAGTGVMVEWTYTWPNESGVSKDVLRVVRHGDKWLVDQMEEVADSDEAHGDPVGDALMRS</sequence>
<name>A0A4D4MFT3_STRAX</name>
<feature type="region of interest" description="Disordered" evidence="1">
    <location>
        <begin position="93"/>
        <end position="138"/>
    </location>
</feature>
<reference evidence="2 5" key="2">
    <citation type="submission" date="2019-04" db="EMBL/GenBank/DDBJ databases">
        <title>Draft genome sequences of Streptomyces avermitilis NBRC 14893.</title>
        <authorList>
            <person name="Komaki H."/>
            <person name="Tamura T."/>
            <person name="Hosoyama A."/>
        </authorList>
    </citation>
    <scope>NUCLEOTIDE SEQUENCE [LARGE SCALE GENOMIC DNA]</scope>
    <source>
        <strain evidence="2 5">NBRC 14893</strain>
    </source>
</reference>
<evidence type="ECO:0000256" key="1">
    <source>
        <dbReference type="SAM" id="MobiDB-lite"/>
    </source>
</evidence>
<dbReference type="Proteomes" id="UP000299211">
    <property type="component" value="Unassembled WGS sequence"/>
</dbReference>
<feature type="compositionally biased region" description="Low complexity" evidence="1">
    <location>
        <begin position="96"/>
        <end position="107"/>
    </location>
</feature>
<dbReference type="AlphaFoldDB" id="A0A4D4MFT3"/>
<gene>
    <name evidence="2" type="ORF">SAV14893_097920</name>
    <name evidence="3" type="ORF">SAV31267_101980</name>
</gene>
<dbReference type="EMBL" id="BJHY01000004">
    <property type="protein sequence ID" value="GDY80713.1"/>
    <property type="molecule type" value="Genomic_DNA"/>
</dbReference>
<protein>
    <submittedName>
        <fullName evidence="2">Uncharacterized protein</fullName>
    </submittedName>
</protein>
<comment type="caution">
    <text evidence="2">The sequence shown here is derived from an EMBL/GenBank/DDBJ whole genome shotgun (WGS) entry which is preliminary data.</text>
</comment>
<evidence type="ECO:0000313" key="5">
    <source>
        <dbReference type="Proteomes" id="UP000302139"/>
    </source>
</evidence>
<dbReference type="PROSITE" id="PS51257">
    <property type="entry name" value="PROKAR_LIPOPROTEIN"/>
    <property type="match status" value="1"/>
</dbReference>
<reference evidence="3 4" key="1">
    <citation type="submission" date="2019-04" db="EMBL/GenBank/DDBJ databases">
        <title>Draft genome sequences of Streptomyces avermitilis ATCC 31267.</title>
        <authorList>
            <person name="Komaki H."/>
            <person name="Tamura T."/>
            <person name="Hosoyama A."/>
        </authorList>
    </citation>
    <scope>NUCLEOTIDE SEQUENCE [LARGE SCALE GENOMIC DNA]</scope>
    <source>
        <strain evidence="3 4">ATCC 31267</strain>
    </source>
</reference>
<evidence type="ECO:0000313" key="3">
    <source>
        <dbReference type="EMBL" id="GDY80713.1"/>
    </source>
</evidence>
<evidence type="ECO:0000313" key="4">
    <source>
        <dbReference type="Proteomes" id="UP000299211"/>
    </source>
</evidence>
<proteinExistence type="predicted"/>